<keyword evidence="1" id="KW-0732">Signal</keyword>
<dbReference type="EMBL" id="CP021106">
    <property type="protein sequence ID" value="ARO88374.1"/>
    <property type="molecule type" value="Genomic_DNA"/>
</dbReference>
<feature type="chain" id="PRO_5010871395" evidence="1">
    <location>
        <begin position="29"/>
        <end position="492"/>
    </location>
</feature>
<dbReference type="AlphaFoldDB" id="A0A1W6SRD3"/>
<feature type="signal peptide" evidence="1">
    <location>
        <begin position="1"/>
        <end position="28"/>
    </location>
</feature>
<dbReference type="Proteomes" id="UP000012179">
    <property type="component" value="Chromosome"/>
</dbReference>
<dbReference type="KEGG" id="nlc:EBAPG3_011655"/>
<feature type="domain" description="DUF4139" evidence="2">
    <location>
        <begin position="196"/>
        <end position="488"/>
    </location>
</feature>
<accession>A0A1W6SRD3</accession>
<evidence type="ECO:0000259" key="2">
    <source>
        <dbReference type="Pfam" id="PF13598"/>
    </source>
</evidence>
<dbReference type="PANTHER" id="PTHR38075:SF1">
    <property type="entry name" value="DUF4139 DOMAIN-CONTAINING PROTEIN"/>
    <property type="match status" value="1"/>
</dbReference>
<evidence type="ECO:0000256" key="1">
    <source>
        <dbReference type="SAM" id="SignalP"/>
    </source>
</evidence>
<organism evidence="3 4">
    <name type="scientific">Nitrosospira lacus</name>
    <dbReference type="NCBI Taxonomy" id="1288494"/>
    <lineage>
        <taxon>Bacteria</taxon>
        <taxon>Pseudomonadati</taxon>
        <taxon>Pseudomonadota</taxon>
        <taxon>Betaproteobacteria</taxon>
        <taxon>Nitrosomonadales</taxon>
        <taxon>Nitrosomonadaceae</taxon>
        <taxon>Nitrosospira</taxon>
    </lineage>
</organism>
<reference evidence="3 4" key="1">
    <citation type="journal article" date="2015" name="Int. J. Syst. Evol. Microbiol.">
        <title>Nitrosospira lacus sp. nov., a psychrotolerant, ammonia-oxidizing bacterium from sandy lake sediment.</title>
        <authorList>
            <person name="Urakawa H."/>
            <person name="Garcia J.C."/>
            <person name="Nielsen J.L."/>
            <person name="Le V.Q."/>
            <person name="Kozlowski J.A."/>
            <person name="Stein L.Y."/>
            <person name="Lim C.K."/>
            <person name="Pommerening-Roser A."/>
            <person name="Martens-Habbena W."/>
            <person name="Stahl D.A."/>
            <person name="Klotz M.G."/>
        </authorList>
    </citation>
    <scope>NUCLEOTIDE SEQUENCE [LARGE SCALE GENOMIC DNA]</scope>
    <source>
        <strain evidence="3 4">APG3</strain>
    </source>
</reference>
<evidence type="ECO:0000313" key="4">
    <source>
        <dbReference type="Proteomes" id="UP000012179"/>
    </source>
</evidence>
<dbReference type="eggNOG" id="COG5316">
    <property type="taxonomic scope" value="Bacteria"/>
</dbReference>
<keyword evidence="4" id="KW-1185">Reference proteome</keyword>
<name>A0A1W6SRD3_9PROT</name>
<protein>
    <submittedName>
        <fullName evidence="3">DUF4139 domain-containing protein</fullName>
    </submittedName>
</protein>
<dbReference type="Pfam" id="PF13598">
    <property type="entry name" value="DUF4139"/>
    <property type="match status" value="1"/>
</dbReference>
<sequence length="492" mass="55088">MPGGKMLKTLTVNMMAASLIMFHPQGVAAPGDQKDEKVTTAVEQKEVAVTIYNDDLALVKDARRVKLERDFNKLAWREVSARMRPETAQLRNVTHPAGFRLQEQNFDFDLLTPEKLLEKYLGKEVTVIRTHPATGAETRETAAVLATHGGTVLKFADRIETGIPGRLAFSGVPQNLRDKPTLVISLVNAIAGEQNLELSYLTSGLSWHADYVAELNERDDQLDFNGWVTLTNQSGTTYTNARLQLVAGDLNRVRKPSPMSRDMVAMAAKTAEVEEMKQESLFEYHLYMLQRTTTLAENQTKQVALLSATTVPVRKEFLMTGANYYYFGQYGDMGQKLKVGVFVEFQNKGEGLGVPLPKGIVRVYKKDTQGNAQFVGEDQIDHTPRNEVVRLKLGDAFDVTADKKQTDFQRRGGEGRHNVVFETAYQIVLKNAKKEAVTVTVREPVPDDWTMISESQPHTKVASDVAEWKVSVPADGRTTLTYRVRVKHRERG</sequence>
<evidence type="ECO:0000313" key="3">
    <source>
        <dbReference type="EMBL" id="ARO88374.1"/>
    </source>
</evidence>
<gene>
    <name evidence="3" type="ORF">EBAPG3_011655</name>
</gene>
<proteinExistence type="predicted"/>
<dbReference type="InterPro" id="IPR037291">
    <property type="entry name" value="DUF4139"/>
</dbReference>
<dbReference type="PANTHER" id="PTHR38075">
    <property type="entry name" value="DUF4139 DOMAIN-CONTAINING PROTEIN"/>
    <property type="match status" value="1"/>
</dbReference>